<dbReference type="AlphaFoldDB" id="A0A9R0IA48"/>
<evidence type="ECO:0000256" key="7">
    <source>
        <dbReference type="SAM" id="Phobius"/>
    </source>
</evidence>
<evidence type="ECO:0000259" key="8">
    <source>
        <dbReference type="PROSITE" id="PS01031"/>
    </source>
</evidence>
<feature type="region of interest" description="Disordered" evidence="6">
    <location>
        <begin position="101"/>
        <end position="156"/>
    </location>
</feature>
<evidence type="ECO:0000256" key="3">
    <source>
        <dbReference type="ARBA" id="ARBA00022821"/>
    </source>
</evidence>
<evidence type="ECO:0000256" key="2">
    <source>
        <dbReference type="ARBA" id="ARBA00022475"/>
    </source>
</evidence>
<dbReference type="SUPFAM" id="SSF49764">
    <property type="entry name" value="HSP20-like chaperones"/>
    <property type="match status" value="1"/>
</dbReference>
<dbReference type="GO" id="GO:0005886">
    <property type="term" value="C:plasma membrane"/>
    <property type="evidence" value="ECO:0007669"/>
    <property type="project" value="UniProtKB-SubCell"/>
</dbReference>
<organism evidence="9 10">
    <name type="scientific">Spinacia oleracea</name>
    <name type="common">Spinach</name>
    <dbReference type="NCBI Taxonomy" id="3562"/>
    <lineage>
        <taxon>Eukaryota</taxon>
        <taxon>Viridiplantae</taxon>
        <taxon>Streptophyta</taxon>
        <taxon>Embryophyta</taxon>
        <taxon>Tracheophyta</taxon>
        <taxon>Spermatophyta</taxon>
        <taxon>Magnoliopsida</taxon>
        <taxon>eudicotyledons</taxon>
        <taxon>Gunneridae</taxon>
        <taxon>Pentapetalae</taxon>
        <taxon>Caryophyllales</taxon>
        <taxon>Chenopodiaceae</taxon>
        <taxon>Chenopodioideae</taxon>
        <taxon>Anserineae</taxon>
        <taxon>Spinacia</taxon>
    </lineage>
</organism>
<dbReference type="PANTHER" id="PTHR43670">
    <property type="entry name" value="HEAT SHOCK PROTEIN 26"/>
    <property type="match status" value="1"/>
</dbReference>
<proteinExistence type="inferred from homology"/>
<dbReference type="Pfam" id="PF00011">
    <property type="entry name" value="HSP20"/>
    <property type="match status" value="1"/>
</dbReference>
<sequence length="194" mass="21070">MTIKTNTSASATPSFVDFNPACDLQTHEGLETLIIHLPDFKKNQLKVQVNKDGVLKVSGERPTSEDGTKRRRFVKETKIPKGSDVNEIRAKFTDGRLHVTMSKKVTPPTPQVIQEKPTLTSSPSPPPPQPVVTDQKPEAEGAPISDDQPPKGDHLFEHGSFMQRLHLQGRKVAALGFGVAVVTTMVAIGAFVAS</sequence>
<dbReference type="GeneID" id="110785316"/>
<dbReference type="PROSITE" id="PS01031">
    <property type="entry name" value="SHSP"/>
    <property type="match status" value="1"/>
</dbReference>
<dbReference type="InterPro" id="IPR008978">
    <property type="entry name" value="HSP20-like_chaperone"/>
</dbReference>
<dbReference type="RefSeq" id="XP_021845443.1">
    <property type="nucleotide sequence ID" value="XM_021989751.2"/>
</dbReference>
<keyword evidence="7" id="KW-1133">Transmembrane helix</keyword>
<evidence type="ECO:0000313" key="9">
    <source>
        <dbReference type="Proteomes" id="UP000813463"/>
    </source>
</evidence>
<name>A0A9R0IA48_SPIOL</name>
<comment type="subcellular location">
    <subcellularLocation>
        <location evidence="1">Cell membrane</location>
        <topology evidence="1">Single-pass membrane protein</topology>
    </subcellularLocation>
</comment>
<keyword evidence="2" id="KW-1003">Cell membrane</keyword>
<reference evidence="10" key="2">
    <citation type="submission" date="2025-08" db="UniProtKB">
        <authorList>
            <consortium name="RefSeq"/>
        </authorList>
    </citation>
    <scope>IDENTIFICATION</scope>
    <source>
        <tissue evidence="10">Leaf</tissue>
    </source>
</reference>
<evidence type="ECO:0000256" key="5">
    <source>
        <dbReference type="RuleBase" id="RU003616"/>
    </source>
</evidence>
<evidence type="ECO:0000256" key="1">
    <source>
        <dbReference type="ARBA" id="ARBA00004162"/>
    </source>
</evidence>
<keyword evidence="3" id="KW-0611">Plant defense</keyword>
<gene>
    <name evidence="10" type="primary">LOC110785316</name>
</gene>
<dbReference type="Proteomes" id="UP000813463">
    <property type="component" value="Chromosome 6"/>
</dbReference>
<dbReference type="GO" id="GO:0006952">
    <property type="term" value="P:defense response"/>
    <property type="evidence" value="ECO:0007669"/>
    <property type="project" value="UniProtKB-KW"/>
</dbReference>
<feature type="domain" description="SHSP" evidence="8">
    <location>
        <begin position="13"/>
        <end position="118"/>
    </location>
</feature>
<dbReference type="CDD" id="cd06464">
    <property type="entry name" value="ACD_sHsps-like"/>
    <property type="match status" value="1"/>
</dbReference>
<evidence type="ECO:0000313" key="10">
    <source>
        <dbReference type="RefSeq" id="XP_021845443.1"/>
    </source>
</evidence>
<evidence type="ECO:0000256" key="6">
    <source>
        <dbReference type="SAM" id="MobiDB-lite"/>
    </source>
</evidence>
<dbReference type="GO" id="GO:0034605">
    <property type="term" value="P:cellular response to heat"/>
    <property type="evidence" value="ECO:0007669"/>
    <property type="project" value="TreeGrafter"/>
</dbReference>
<dbReference type="PANTHER" id="PTHR43670:SF114">
    <property type="entry name" value="OS05G0592000 PROTEIN"/>
    <property type="match status" value="1"/>
</dbReference>
<feature type="transmembrane region" description="Helical" evidence="7">
    <location>
        <begin position="172"/>
        <end position="193"/>
    </location>
</feature>
<accession>A0A9R0IA48</accession>
<reference evidence="9" key="1">
    <citation type="journal article" date="2021" name="Nat. Commun.">
        <title>Genomic analyses provide insights into spinach domestication and the genetic basis of agronomic traits.</title>
        <authorList>
            <person name="Cai X."/>
            <person name="Sun X."/>
            <person name="Xu C."/>
            <person name="Sun H."/>
            <person name="Wang X."/>
            <person name="Ge C."/>
            <person name="Zhang Z."/>
            <person name="Wang Q."/>
            <person name="Fei Z."/>
            <person name="Jiao C."/>
            <person name="Wang Q."/>
        </authorList>
    </citation>
    <scope>NUCLEOTIDE SEQUENCE [LARGE SCALE GENOMIC DNA]</scope>
    <source>
        <strain evidence="9">cv. Varoflay</strain>
    </source>
</reference>
<dbReference type="KEGG" id="soe:110785316"/>
<comment type="similarity">
    <text evidence="4 5">Belongs to the small heat shock protein (HSP20) family.</text>
</comment>
<dbReference type="Gene3D" id="2.60.40.790">
    <property type="match status" value="1"/>
</dbReference>
<dbReference type="OrthoDB" id="1431247at2759"/>
<protein>
    <recommendedName>
        <fullName evidence="8">SHSP domain-containing protein</fullName>
    </recommendedName>
</protein>
<keyword evidence="7" id="KW-0812">Transmembrane</keyword>
<dbReference type="InterPro" id="IPR002068">
    <property type="entry name" value="A-crystallin/Hsp20_dom"/>
</dbReference>
<keyword evidence="7" id="KW-0472">Membrane</keyword>
<evidence type="ECO:0000256" key="4">
    <source>
        <dbReference type="PROSITE-ProRule" id="PRU00285"/>
    </source>
</evidence>
<keyword evidence="9" id="KW-1185">Reference proteome</keyword>